<evidence type="ECO:0000313" key="1">
    <source>
        <dbReference type="EMBL" id="PNS97263.1"/>
    </source>
</evidence>
<protein>
    <submittedName>
        <fullName evidence="1">Uncharacterized protein</fullName>
    </submittedName>
</protein>
<evidence type="ECO:0000313" key="2">
    <source>
        <dbReference type="Proteomes" id="UP000006729"/>
    </source>
</evidence>
<dbReference type="EMBL" id="CM009305">
    <property type="protein sequence ID" value="PNS97263.1"/>
    <property type="molecule type" value="Genomic_DNA"/>
</dbReference>
<sequence>MLMEKILLETGSWQRQNRHLSCLLESLPWLGCFRFRIMGSGPCGRVGINLLILHHSSGNAFFFFTLYIKICDDGDGVLGIS</sequence>
<proteinExistence type="predicted"/>
<organism evidence="1 2">
    <name type="scientific">Populus trichocarpa</name>
    <name type="common">Western balsam poplar</name>
    <name type="synonym">Populus balsamifera subsp. trichocarpa</name>
    <dbReference type="NCBI Taxonomy" id="3694"/>
    <lineage>
        <taxon>Eukaryota</taxon>
        <taxon>Viridiplantae</taxon>
        <taxon>Streptophyta</taxon>
        <taxon>Embryophyta</taxon>
        <taxon>Tracheophyta</taxon>
        <taxon>Spermatophyta</taxon>
        <taxon>Magnoliopsida</taxon>
        <taxon>eudicotyledons</taxon>
        <taxon>Gunneridae</taxon>
        <taxon>Pentapetalae</taxon>
        <taxon>rosids</taxon>
        <taxon>fabids</taxon>
        <taxon>Malpighiales</taxon>
        <taxon>Salicaceae</taxon>
        <taxon>Saliceae</taxon>
        <taxon>Populus</taxon>
    </lineage>
</organism>
<dbReference type="AlphaFoldDB" id="A0A2K1X911"/>
<accession>A0A2K1X911</accession>
<dbReference type="InParanoid" id="A0A2K1X911"/>
<keyword evidence="2" id="KW-1185">Reference proteome</keyword>
<name>A0A2K1X911_POPTR</name>
<gene>
    <name evidence="1" type="ORF">POPTR_016G011500</name>
</gene>
<dbReference type="Proteomes" id="UP000006729">
    <property type="component" value="Chromosome 16"/>
</dbReference>
<dbReference type="Gramene" id="Potri.016G011500.1.v4.1">
    <property type="protein sequence ID" value="Potri.016G011500.1.v4.1"/>
    <property type="gene ID" value="Potri.016G011500.v4.1"/>
</dbReference>
<reference evidence="1 2" key="1">
    <citation type="journal article" date="2006" name="Science">
        <title>The genome of black cottonwood, Populus trichocarpa (Torr. &amp; Gray).</title>
        <authorList>
            <person name="Tuskan G.A."/>
            <person name="Difazio S."/>
            <person name="Jansson S."/>
            <person name="Bohlmann J."/>
            <person name="Grigoriev I."/>
            <person name="Hellsten U."/>
            <person name="Putnam N."/>
            <person name="Ralph S."/>
            <person name="Rombauts S."/>
            <person name="Salamov A."/>
            <person name="Schein J."/>
            <person name="Sterck L."/>
            <person name="Aerts A."/>
            <person name="Bhalerao R.R."/>
            <person name="Bhalerao R.P."/>
            <person name="Blaudez D."/>
            <person name="Boerjan W."/>
            <person name="Brun A."/>
            <person name="Brunner A."/>
            <person name="Busov V."/>
            <person name="Campbell M."/>
            <person name="Carlson J."/>
            <person name="Chalot M."/>
            <person name="Chapman J."/>
            <person name="Chen G.L."/>
            <person name="Cooper D."/>
            <person name="Coutinho P.M."/>
            <person name="Couturier J."/>
            <person name="Covert S."/>
            <person name="Cronk Q."/>
            <person name="Cunningham R."/>
            <person name="Davis J."/>
            <person name="Degroeve S."/>
            <person name="Dejardin A."/>
            <person name="Depamphilis C."/>
            <person name="Detter J."/>
            <person name="Dirks B."/>
            <person name="Dubchak I."/>
            <person name="Duplessis S."/>
            <person name="Ehlting J."/>
            <person name="Ellis B."/>
            <person name="Gendler K."/>
            <person name="Goodstein D."/>
            <person name="Gribskov M."/>
            <person name="Grimwood J."/>
            <person name="Groover A."/>
            <person name="Gunter L."/>
            <person name="Hamberger B."/>
            <person name="Heinze B."/>
            <person name="Helariutta Y."/>
            <person name="Henrissat B."/>
            <person name="Holligan D."/>
            <person name="Holt R."/>
            <person name="Huang W."/>
            <person name="Islam-Faridi N."/>
            <person name="Jones S."/>
            <person name="Jones-Rhoades M."/>
            <person name="Jorgensen R."/>
            <person name="Joshi C."/>
            <person name="Kangasjarvi J."/>
            <person name="Karlsson J."/>
            <person name="Kelleher C."/>
            <person name="Kirkpatrick R."/>
            <person name="Kirst M."/>
            <person name="Kohler A."/>
            <person name="Kalluri U."/>
            <person name="Larimer F."/>
            <person name="Leebens-Mack J."/>
            <person name="Leple J.C."/>
            <person name="Locascio P."/>
            <person name="Lou Y."/>
            <person name="Lucas S."/>
            <person name="Martin F."/>
            <person name="Montanini B."/>
            <person name="Napoli C."/>
            <person name="Nelson D.R."/>
            <person name="Nelson C."/>
            <person name="Nieminen K."/>
            <person name="Nilsson O."/>
            <person name="Pereda V."/>
            <person name="Peter G."/>
            <person name="Philippe R."/>
            <person name="Pilate G."/>
            <person name="Poliakov A."/>
            <person name="Razumovskaya J."/>
            <person name="Richardson P."/>
            <person name="Rinaldi C."/>
            <person name="Ritland K."/>
            <person name="Rouze P."/>
            <person name="Ryaboy D."/>
            <person name="Schmutz J."/>
            <person name="Schrader J."/>
            <person name="Segerman B."/>
            <person name="Shin H."/>
            <person name="Siddiqui A."/>
            <person name="Sterky F."/>
            <person name="Terry A."/>
            <person name="Tsai C.J."/>
            <person name="Uberbacher E."/>
            <person name="Unneberg P."/>
            <person name="Vahala J."/>
            <person name="Wall K."/>
            <person name="Wessler S."/>
            <person name="Yang G."/>
            <person name="Yin T."/>
            <person name="Douglas C."/>
            <person name="Marra M."/>
            <person name="Sandberg G."/>
            <person name="Van de Peer Y."/>
            <person name="Rokhsar D."/>
        </authorList>
    </citation>
    <scope>NUCLEOTIDE SEQUENCE [LARGE SCALE GENOMIC DNA]</scope>
    <source>
        <strain evidence="2">cv. Nisqually</strain>
    </source>
</reference>